<accession>A0ABN3LNW3</accession>
<organism evidence="1 2">
    <name type="scientific">Terrabacter carboxydivorans</name>
    <dbReference type="NCBI Taxonomy" id="619730"/>
    <lineage>
        <taxon>Bacteria</taxon>
        <taxon>Bacillati</taxon>
        <taxon>Actinomycetota</taxon>
        <taxon>Actinomycetes</taxon>
        <taxon>Micrococcales</taxon>
        <taxon>Intrasporangiaceae</taxon>
        <taxon>Terrabacter</taxon>
    </lineage>
</organism>
<reference evidence="1 2" key="1">
    <citation type="journal article" date="2019" name="Int. J. Syst. Evol. Microbiol.">
        <title>The Global Catalogue of Microorganisms (GCM) 10K type strain sequencing project: providing services to taxonomists for standard genome sequencing and annotation.</title>
        <authorList>
            <consortium name="The Broad Institute Genomics Platform"/>
            <consortium name="The Broad Institute Genome Sequencing Center for Infectious Disease"/>
            <person name="Wu L."/>
            <person name="Ma J."/>
        </authorList>
    </citation>
    <scope>NUCLEOTIDE SEQUENCE [LARGE SCALE GENOMIC DNA]</scope>
    <source>
        <strain evidence="1 2">JCM 16259</strain>
    </source>
</reference>
<name>A0ABN3LNW3_9MICO</name>
<dbReference type="InterPro" id="IPR016630">
    <property type="entry name" value="UCP015278"/>
</dbReference>
<comment type="caution">
    <text evidence="1">The sequence shown here is derived from an EMBL/GenBank/DDBJ whole genome shotgun (WGS) entry which is preliminary data.</text>
</comment>
<dbReference type="PIRSF" id="PIRSF015278">
    <property type="entry name" value="UCP015278"/>
    <property type="match status" value="1"/>
</dbReference>
<proteinExistence type="predicted"/>
<dbReference type="Proteomes" id="UP001500730">
    <property type="component" value="Unassembled WGS sequence"/>
</dbReference>
<evidence type="ECO:0000313" key="2">
    <source>
        <dbReference type="Proteomes" id="UP001500730"/>
    </source>
</evidence>
<dbReference type="Pfam" id="PF10004">
    <property type="entry name" value="DUF2247"/>
    <property type="match status" value="1"/>
</dbReference>
<protein>
    <submittedName>
        <fullName evidence="1">DUF2247 family protein</fullName>
    </submittedName>
</protein>
<gene>
    <name evidence="1" type="ORF">GCM10009858_26600</name>
</gene>
<evidence type="ECO:0000313" key="1">
    <source>
        <dbReference type="EMBL" id="GAA2487350.1"/>
    </source>
</evidence>
<sequence>MSVDFIARHVDLLPPELAWGYRSGYVDGRDVVRLAELTVSSGHSDSPALQELSLLLRDAVGRVPDLVDQLDDAPGGAVLTPSRVWLFLVLSLAWEQRQDSADAFAELEQIYADFDYPEEMEGFVPFLPAPAGSEPGRAALEMRWSAYLADRRQEFAHRSRPPEV</sequence>
<dbReference type="RefSeq" id="WP_344255408.1">
    <property type="nucleotide sequence ID" value="NZ_BAAARE010000011.1"/>
</dbReference>
<keyword evidence="2" id="KW-1185">Reference proteome</keyword>
<dbReference type="EMBL" id="BAAARE010000011">
    <property type="protein sequence ID" value="GAA2487350.1"/>
    <property type="molecule type" value="Genomic_DNA"/>
</dbReference>